<dbReference type="GO" id="GO:0006353">
    <property type="term" value="P:DNA-templated transcription termination"/>
    <property type="evidence" value="ECO:0007669"/>
    <property type="project" value="InterPro"/>
</dbReference>
<dbReference type="InterPro" id="IPR030842">
    <property type="entry name" value="TF_NusA_bacterial"/>
</dbReference>
<dbReference type="InterPro" id="IPR010212">
    <property type="entry name" value="NusA_arc"/>
</dbReference>
<evidence type="ECO:0000313" key="5">
    <source>
        <dbReference type="EMBL" id="EQD28566.1"/>
    </source>
</evidence>
<dbReference type="GO" id="GO:0031564">
    <property type="term" value="P:transcription antitermination"/>
    <property type="evidence" value="ECO:0007669"/>
    <property type="project" value="InterPro"/>
</dbReference>
<proteinExistence type="inferred from homology"/>
<sequence length="158" mass="17228">QRDPDLGAGLGVGGPPRMTDLTFDTETLGYIRLFEERTGARVKDCFESEGKLVYLVEPGEIPKAVGPGGVLVDRLKGLMKKEIQVVEYSSEPTQLVLNTFYLYHPLGVRLEPKGRGQHATVSVDPAWKARAIGTSGKNLKIARSILLRHTDIVSVSVA</sequence>
<keyword evidence="4" id="KW-0804">Transcription</keyword>
<dbReference type="EMBL" id="AUZX01015605">
    <property type="protein sequence ID" value="EQD28566.1"/>
    <property type="molecule type" value="Genomic_DNA"/>
</dbReference>
<dbReference type="NCBIfam" id="TIGR01952">
    <property type="entry name" value="nusA_arch"/>
    <property type="match status" value="1"/>
</dbReference>
<dbReference type="PANTHER" id="PTHR22648">
    <property type="entry name" value="TRANSCRIPTION TERMINATION FACTOR NUSA"/>
    <property type="match status" value="1"/>
</dbReference>
<dbReference type="HAMAP" id="MF_00945_A">
    <property type="entry name" value="NusA_A"/>
    <property type="match status" value="1"/>
</dbReference>
<dbReference type="InterPro" id="IPR015946">
    <property type="entry name" value="KH_dom-like_a/b"/>
</dbReference>
<protein>
    <submittedName>
        <fullName evidence="5">NusA protein with KH region, archaeal</fullName>
    </submittedName>
</protein>
<keyword evidence="1" id="KW-0963">Cytoplasm</keyword>
<evidence type="ECO:0000256" key="3">
    <source>
        <dbReference type="ARBA" id="ARBA00023015"/>
    </source>
</evidence>
<dbReference type="GO" id="GO:0005829">
    <property type="term" value="C:cytosol"/>
    <property type="evidence" value="ECO:0007669"/>
    <property type="project" value="TreeGrafter"/>
</dbReference>
<reference evidence="5" key="1">
    <citation type="submission" date="2013-08" db="EMBL/GenBank/DDBJ databases">
        <authorList>
            <person name="Mendez C."/>
            <person name="Richter M."/>
            <person name="Ferrer M."/>
            <person name="Sanchez J."/>
        </authorList>
    </citation>
    <scope>NUCLEOTIDE SEQUENCE</scope>
</reference>
<dbReference type="Gene3D" id="3.30.300.20">
    <property type="match status" value="2"/>
</dbReference>
<keyword evidence="3" id="KW-0805">Transcription regulation</keyword>
<gene>
    <name evidence="5" type="ORF">B1A_21121</name>
</gene>
<dbReference type="AlphaFoldDB" id="T0Y0F8"/>
<accession>T0Y0F8</accession>
<comment type="caution">
    <text evidence="5">The sequence shown here is derived from an EMBL/GenBank/DDBJ whole genome shotgun (WGS) entry which is preliminary data.</text>
</comment>
<keyword evidence="2" id="KW-0694">RNA-binding</keyword>
<dbReference type="GO" id="GO:0003723">
    <property type="term" value="F:RNA binding"/>
    <property type="evidence" value="ECO:0007669"/>
    <property type="project" value="UniProtKB-KW"/>
</dbReference>
<feature type="non-terminal residue" evidence="5">
    <location>
        <position position="1"/>
    </location>
</feature>
<organism evidence="5">
    <name type="scientific">mine drainage metagenome</name>
    <dbReference type="NCBI Taxonomy" id="410659"/>
    <lineage>
        <taxon>unclassified sequences</taxon>
        <taxon>metagenomes</taxon>
        <taxon>ecological metagenomes</taxon>
    </lineage>
</organism>
<reference evidence="5" key="2">
    <citation type="journal article" date="2014" name="ISME J.">
        <title>Microbial stratification in low pH oxic and suboxic macroscopic growths along an acid mine drainage.</title>
        <authorList>
            <person name="Mendez-Garcia C."/>
            <person name="Mesa V."/>
            <person name="Sprenger R.R."/>
            <person name="Richter M."/>
            <person name="Diez M.S."/>
            <person name="Solano J."/>
            <person name="Bargiela R."/>
            <person name="Golyshina O.V."/>
            <person name="Manteca A."/>
            <person name="Ramos J.L."/>
            <person name="Gallego J.R."/>
            <person name="Llorente I."/>
            <person name="Martins Dos Santos V.A."/>
            <person name="Jensen O.N."/>
            <person name="Pelaez A.I."/>
            <person name="Sanchez J."/>
            <person name="Ferrer M."/>
        </authorList>
    </citation>
    <scope>NUCLEOTIDE SEQUENCE</scope>
</reference>
<evidence type="ECO:0000256" key="1">
    <source>
        <dbReference type="ARBA" id="ARBA00022490"/>
    </source>
</evidence>
<evidence type="ECO:0000256" key="4">
    <source>
        <dbReference type="ARBA" id="ARBA00023163"/>
    </source>
</evidence>
<evidence type="ECO:0000256" key="2">
    <source>
        <dbReference type="ARBA" id="ARBA00022884"/>
    </source>
</evidence>
<name>T0Y0F8_9ZZZZ</name>
<dbReference type="PANTHER" id="PTHR22648:SF0">
    <property type="entry name" value="TRANSCRIPTION TERMINATION_ANTITERMINATION PROTEIN NUSA"/>
    <property type="match status" value="1"/>
</dbReference>